<dbReference type="AlphaFoldDB" id="A0A9P0AXE9"/>
<evidence type="ECO:0000256" key="11">
    <source>
        <dbReference type="ARBA" id="ARBA00023160"/>
    </source>
</evidence>
<keyword evidence="8" id="KW-0408">Iron</keyword>
<evidence type="ECO:0000256" key="9">
    <source>
        <dbReference type="ARBA" id="ARBA00023098"/>
    </source>
</evidence>
<sequence length="755" mass="87875">MAPNLKDVELSNSEDPMKAVEYRGRPVDPAKPKLINSQPSQPQYQWEIVWRNVILFLYLHPFAIYGLYLLVTACKIKTICWVLPLIFLAGQGITSGAHRLWSHRAYKARLPLRIFLCILQTMSVQTPIYDWARDHRVHHKFTDTDADPHNAKRGFFFSHMGWLMIKKHKDVATKGKTIDLSDLEADPVVMFQKKYYLILMPIAFLIPTAVPWYFWGETLWNSWHAAGIFRYTLLINGTWSVNSVAHIWGMRPYDKNIKPTENYFVAFMTFGEGWHNYHHAFPWDYKAAELGNYGLNWSTGFIDLMDKIGWAYDLKTASLDTIKRRIKRSGDGTIKVKEDVDAHGHEHGDSIWGWGDEDMKEEDKEDLRVFNKLNTADMAPNLADLVLSNSEDPVKPVEYRGRPVDPPKPKLINSQPSQPQYQWEIVWRNVILFLYLHPFAIYGLYLLVTACKIKTIYWVLALVFLAGQGITSGAHRLWSHRAYKARLPLRIFLCILQTMSVQTPIYDWARDHRVHHKFTDTDADPHNAKRGFFFSHMGWLMIKKHKDVSTKGKTIDLSDLEADPVVMFQKKYYLFLMPFAFLIPAAVPWYFWGETLWNSWHTAGILRYTYSLNGTWLVNSAAHIWGMRPYDNIYRFWRRLAQLPPRFSLGLQNGGTIVPPFCSPKEKRGGNYRLNWSTGFIDLMAKIGWAYDLKTASLDIVKKRIKRTGDGMIQVKEDIDTVGHEHEDCIWGWGDEDMKEEDKEDLRVFNKLNTK</sequence>
<dbReference type="EMBL" id="OV121142">
    <property type="protein sequence ID" value="CAH0549540.1"/>
    <property type="molecule type" value="Genomic_DNA"/>
</dbReference>
<dbReference type="PANTHER" id="PTHR11351:SF98">
    <property type="entry name" value="RE43130P"/>
    <property type="match status" value="1"/>
</dbReference>
<keyword evidence="11 12" id="KW-0275">Fatty acid biosynthesis</keyword>
<evidence type="ECO:0000256" key="13">
    <source>
        <dbReference type="SAM" id="Phobius"/>
    </source>
</evidence>
<comment type="domain">
    <text evidence="12">The histidine box domains are involved in binding the catalytic metal ions.</text>
</comment>
<evidence type="ECO:0000256" key="8">
    <source>
        <dbReference type="ARBA" id="ARBA00023004"/>
    </source>
</evidence>
<comment type="cofactor">
    <cofactor evidence="12">
        <name>Fe(2+)</name>
        <dbReference type="ChEBI" id="CHEBI:29033"/>
    </cofactor>
</comment>
<dbReference type="PRINTS" id="PR00075">
    <property type="entry name" value="FACDDSATRASE"/>
</dbReference>
<reference evidence="15" key="1">
    <citation type="submission" date="2021-12" db="EMBL/GenBank/DDBJ databases">
        <authorList>
            <person name="King R."/>
        </authorList>
    </citation>
    <scope>NUCLEOTIDE SEQUENCE</scope>
</reference>
<evidence type="ECO:0000256" key="7">
    <source>
        <dbReference type="ARBA" id="ARBA00023002"/>
    </source>
</evidence>
<feature type="transmembrane region" description="Helical" evidence="13">
    <location>
        <begin position="195"/>
        <end position="216"/>
    </location>
</feature>
<protein>
    <recommendedName>
        <fullName evidence="14">Fatty acid desaturase domain-containing protein</fullName>
    </recommendedName>
</protein>
<evidence type="ECO:0000256" key="12">
    <source>
        <dbReference type="RuleBase" id="RU000581"/>
    </source>
</evidence>
<comment type="similarity">
    <text evidence="2 12">Belongs to the fatty acid desaturase type 1 family.</text>
</comment>
<feature type="transmembrane region" description="Helical" evidence="13">
    <location>
        <begin position="456"/>
        <end position="478"/>
    </location>
</feature>
<gene>
    <name evidence="15" type="ORF">MELIAE_LOCUS2653</name>
</gene>
<evidence type="ECO:0000256" key="1">
    <source>
        <dbReference type="ARBA" id="ARBA00004141"/>
    </source>
</evidence>
<evidence type="ECO:0000256" key="5">
    <source>
        <dbReference type="ARBA" id="ARBA00022832"/>
    </source>
</evidence>
<dbReference type="GO" id="GO:0004768">
    <property type="term" value="F:stearoyl-CoA 9-desaturase activity"/>
    <property type="evidence" value="ECO:0007669"/>
    <property type="project" value="TreeGrafter"/>
</dbReference>
<keyword evidence="4 12" id="KW-0812">Transmembrane</keyword>
<keyword evidence="9" id="KW-0443">Lipid metabolism</keyword>
<dbReference type="PANTHER" id="PTHR11351">
    <property type="entry name" value="ACYL-COA DESATURASE"/>
    <property type="match status" value="1"/>
</dbReference>
<dbReference type="GO" id="GO:0006636">
    <property type="term" value="P:unsaturated fatty acid biosynthetic process"/>
    <property type="evidence" value="ECO:0007669"/>
    <property type="project" value="TreeGrafter"/>
</dbReference>
<evidence type="ECO:0000256" key="6">
    <source>
        <dbReference type="ARBA" id="ARBA00022989"/>
    </source>
</evidence>
<feature type="transmembrane region" description="Helical" evidence="13">
    <location>
        <begin position="572"/>
        <end position="592"/>
    </location>
</feature>
<keyword evidence="3 12" id="KW-0444">Lipid biosynthesis</keyword>
<feature type="transmembrane region" description="Helical" evidence="13">
    <location>
        <begin position="228"/>
        <end position="248"/>
    </location>
</feature>
<dbReference type="Pfam" id="PF00487">
    <property type="entry name" value="FA_desaturase"/>
    <property type="match status" value="2"/>
</dbReference>
<dbReference type="OrthoDB" id="10260134at2759"/>
<keyword evidence="16" id="KW-1185">Reference proteome</keyword>
<evidence type="ECO:0000259" key="14">
    <source>
        <dbReference type="Pfam" id="PF00487"/>
    </source>
</evidence>
<organism evidence="15 16">
    <name type="scientific">Brassicogethes aeneus</name>
    <name type="common">Rape pollen beetle</name>
    <name type="synonym">Meligethes aeneus</name>
    <dbReference type="NCBI Taxonomy" id="1431903"/>
    <lineage>
        <taxon>Eukaryota</taxon>
        <taxon>Metazoa</taxon>
        <taxon>Ecdysozoa</taxon>
        <taxon>Arthropoda</taxon>
        <taxon>Hexapoda</taxon>
        <taxon>Insecta</taxon>
        <taxon>Pterygota</taxon>
        <taxon>Neoptera</taxon>
        <taxon>Endopterygota</taxon>
        <taxon>Coleoptera</taxon>
        <taxon>Polyphaga</taxon>
        <taxon>Cucujiformia</taxon>
        <taxon>Nitidulidae</taxon>
        <taxon>Meligethinae</taxon>
        <taxon>Brassicogethes</taxon>
    </lineage>
</organism>
<dbReference type="GO" id="GO:0005789">
    <property type="term" value="C:endoplasmic reticulum membrane"/>
    <property type="evidence" value="ECO:0007669"/>
    <property type="project" value="TreeGrafter"/>
</dbReference>
<feature type="transmembrane region" description="Helical" evidence="13">
    <location>
        <begin position="430"/>
        <end position="450"/>
    </location>
</feature>
<comment type="subcellular location">
    <subcellularLocation>
        <location evidence="1">Membrane</location>
        <topology evidence="1">Multi-pass membrane protein</topology>
    </subcellularLocation>
</comment>
<feature type="domain" description="Fatty acid desaturase" evidence="14">
    <location>
        <begin position="81"/>
        <end position="282"/>
    </location>
</feature>
<evidence type="ECO:0000256" key="10">
    <source>
        <dbReference type="ARBA" id="ARBA00023136"/>
    </source>
</evidence>
<keyword evidence="5" id="KW-0276">Fatty acid metabolism</keyword>
<name>A0A9P0AXE9_BRAAE</name>
<dbReference type="CDD" id="cd03505">
    <property type="entry name" value="Delta9-FADS-like"/>
    <property type="match status" value="2"/>
</dbReference>
<evidence type="ECO:0000313" key="16">
    <source>
        <dbReference type="Proteomes" id="UP001154078"/>
    </source>
</evidence>
<keyword evidence="7 12" id="KW-0560">Oxidoreductase</keyword>
<evidence type="ECO:0000256" key="4">
    <source>
        <dbReference type="ARBA" id="ARBA00022692"/>
    </source>
</evidence>
<evidence type="ECO:0000256" key="3">
    <source>
        <dbReference type="ARBA" id="ARBA00022516"/>
    </source>
</evidence>
<evidence type="ECO:0000313" key="15">
    <source>
        <dbReference type="EMBL" id="CAH0549540.1"/>
    </source>
</evidence>
<feature type="domain" description="Fatty acid desaturase" evidence="14">
    <location>
        <begin position="458"/>
        <end position="637"/>
    </location>
</feature>
<dbReference type="InterPro" id="IPR015876">
    <property type="entry name" value="Acyl-CoA_DS"/>
</dbReference>
<feature type="transmembrane region" description="Helical" evidence="13">
    <location>
        <begin position="48"/>
        <end position="71"/>
    </location>
</feature>
<accession>A0A9P0AXE9</accession>
<keyword evidence="10 13" id="KW-0472">Membrane</keyword>
<dbReference type="InterPro" id="IPR005804">
    <property type="entry name" value="FA_desaturase_dom"/>
</dbReference>
<proteinExistence type="inferred from homology"/>
<evidence type="ECO:0000256" key="2">
    <source>
        <dbReference type="ARBA" id="ARBA00009295"/>
    </source>
</evidence>
<keyword evidence="6 13" id="KW-1133">Transmembrane helix</keyword>
<dbReference type="Proteomes" id="UP001154078">
    <property type="component" value="Chromosome 11"/>
</dbReference>
<dbReference type="GO" id="GO:0005506">
    <property type="term" value="F:iron ion binding"/>
    <property type="evidence" value="ECO:0007669"/>
    <property type="project" value="TreeGrafter"/>
</dbReference>